<reference evidence="2 3" key="1">
    <citation type="submission" date="2020-08" db="EMBL/GenBank/DDBJ databases">
        <title>Whole-Genome Sequence of French Clinical Streptomyces mexicanus Strain Q0842.</title>
        <authorList>
            <person name="Boxberger M."/>
            <person name="La Scola B."/>
        </authorList>
    </citation>
    <scope>NUCLEOTIDE SEQUENCE [LARGE SCALE GENOMIC DNA]</scope>
    <source>
        <strain evidence="2 3">Marseille-Q0842</strain>
    </source>
</reference>
<keyword evidence="3" id="KW-1185">Reference proteome</keyword>
<dbReference type="EMBL" id="JACMHY010000001">
    <property type="protein sequence ID" value="MBC2863663.1"/>
    <property type="molecule type" value="Genomic_DNA"/>
</dbReference>
<gene>
    <name evidence="2" type="ORF">H1R13_01230</name>
</gene>
<evidence type="ECO:0000313" key="3">
    <source>
        <dbReference type="Proteomes" id="UP000517694"/>
    </source>
</evidence>
<feature type="region of interest" description="Disordered" evidence="1">
    <location>
        <begin position="199"/>
        <end position="232"/>
    </location>
</feature>
<proteinExistence type="predicted"/>
<sequence>MDFDGLAADPEDVISDGLDGGYRSRTEALREVLRDPAESPADRFLACVALTRWGDPDGYEAVIRAAGAPERVAWRGASYDRFLGQDDTFGVLADAVGQSVDMVEVRGTAAQRMRAAEALLSIADQVPFGRRISALLSWDLVAASLDTVQTAVSRGTTRLGAQPPSYDLGLQLALMIRAAHRIAPEWAEDAGARLRAAHPGGRALRELPTGGVEGRGSARSAVTMPGDGGGVR</sequence>
<dbReference type="Proteomes" id="UP000517694">
    <property type="component" value="Unassembled WGS sequence"/>
</dbReference>
<comment type="caution">
    <text evidence="2">The sequence shown here is derived from an EMBL/GenBank/DDBJ whole genome shotgun (WGS) entry which is preliminary data.</text>
</comment>
<dbReference type="AlphaFoldDB" id="A0A7X1LNB4"/>
<evidence type="ECO:0000313" key="2">
    <source>
        <dbReference type="EMBL" id="MBC2863663.1"/>
    </source>
</evidence>
<organism evidence="2 3">
    <name type="scientific">Streptomyces mexicanus</name>
    <dbReference type="NCBI Taxonomy" id="178566"/>
    <lineage>
        <taxon>Bacteria</taxon>
        <taxon>Bacillati</taxon>
        <taxon>Actinomycetota</taxon>
        <taxon>Actinomycetes</taxon>
        <taxon>Kitasatosporales</taxon>
        <taxon>Streptomycetaceae</taxon>
        <taxon>Streptomyces</taxon>
    </lineage>
</organism>
<evidence type="ECO:0000256" key="1">
    <source>
        <dbReference type="SAM" id="MobiDB-lite"/>
    </source>
</evidence>
<dbReference type="RefSeq" id="WP_185946672.1">
    <property type="nucleotide sequence ID" value="NZ_JACMHY010000001.1"/>
</dbReference>
<accession>A0A7X1LNB4</accession>
<protein>
    <submittedName>
        <fullName evidence="2">Uncharacterized protein</fullName>
    </submittedName>
</protein>
<name>A0A7X1LNB4_9ACTN</name>